<dbReference type="InterPro" id="IPR016965">
    <property type="entry name" value="Pase_PHOSPHO-typ"/>
</dbReference>
<feature type="active site" description="Proton donor" evidence="6">
    <location>
        <position position="13"/>
    </location>
</feature>
<dbReference type="EMBL" id="GECU01005356">
    <property type="protein sequence ID" value="JAT02351.1"/>
    <property type="molecule type" value="Transcribed_RNA"/>
</dbReference>
<dbReference type="NCBIfam" id="TIGR01488">
    <property type="entry name" value="HAD-SF-IB"/>
    <property type="match status" value="1"/>
</dbReference>
<dbReference type="PANTHER" id="PTHR20889:SF12">
    <property type="entry name" value="LP01149P"/>
    <property type="match status" value="1"/>
</dbReference>
<dbReference type="EMBL" id="GECU01019324">
    <property type="protein sequence ID" value="JAS88382.1"/>
    <property type="molecule type" value="Transcribed_RNA"/>
</dbReference>
<dbReference type="Gene3D" id="3.40.50.1000">
    <property type="entry name" value="HAD superfamily/HAD-like"/>
    <property type="match status" value="1"/>
</dbReference>
<evidence type="ECO:0000256" key="2">
    <source>
        <dbReference type="ARBA" id="ARBA00008541"/>
    </source>
</evidence>
<evidence type="ECO:0008006" key="11">
    <source>
        <dbReference type="Google" id="ProtNLM"/>
    </source>
</evidence>
<dbReference type="GO" id="GO:0016791">
    <property type="term" value="F:phosphatase activity"/>
    <property type="evidence" value="ECO:0007669"/>
    <property type="project" value="InterPro"/>
</dbReference>
<evidence type="ECO:0000256" key="1">
    <source>
        <dbReference type="ARBA" id="ARBA00001946"/>
    </source>
</evidence>
<comment type="similarity">
    <text evidence="2">Belongs to the HAD-like hydrolase superfamily. PHOSPHO family.</text>
</comment>
<dbReference type="Pfam" id="PF06888">
    <property type="entry name" value="Put_Phosphatase"/>
    <property type="match status" value="1"/>
</dbReference>
<organism evidence="9">
    <name type="scientific">Homalodisca liturata</name>
    <dbReference type="NCBI Taxonomy" id="320908"/>
    <lineage>
        <taxon>Eukaryota</taxon>
        <taxon>Metazoa</taxon>
        <taxon>Ecdysozoa</taxon>
        <taxon>Arthropoda</taxon>
        <taxon>Hexapoda</taxon>
        <taxon>Insecta</taxon>
        <taxon>Pterygota</taxon>
        <taxon>Neoptera</taxon>
        <taxon>Paraneoptera</taxon>
        <taxon>Hemiptera</taxon>
        <taxon>Auchenorrhyncha</taxon>
        <taxon>Membracoidea</taxon>
        <taxon>Cicadellidae</taxon>
        <taxon>Cicadellinae</taxon>
        <taxon>Proconiini</taxon>
        <taxon>Homalodisca</taxon>
    </lineage>
</organism>
<name>A0A1B6IN86_9HEMI</name>
<evidence type="ECO:0000256" key="7">
    <source>
        <dbReference type="PIRSR" id="PIRSR031051-2"/>
    </source>
</evidence>
<proteinExistence type="inferred from homology"/>
<evidence type="ECO:0000256" key="5">
    <source>
        <dbReference type="ARBA" id="ARBA00022842"/>
    </source>
</evidence>
<dbReference type="InterPro" id="IPR006384">
    <property type="entry name" value="HAD_hydro_PyrdxlP_Pase-like"/>
</dbReference>
<protein>
    <recommendedName>
        <fullName evidence="11">Pyridoxal phosphate phosphatase PHOSPHO2</fullName>
    </recommendedName>
</protein>
<keyword evidence="3 8" id="KW-0479">Metal-binding</keyword>
<reference evidence="9" key="1">
    <citation type="submission" date="2015-11" db="EMBL/GenBank/DDBJ databases">
        <title>De novo transcriptome assembly of four potential Pierce s Disease insect vectors from Arizona vineyards.</title>
        <authorList>
            <person name="Tassone E.E."/>
        </authorList>
    </citation>
    <scope>NUCLEOTIDE SEQUENCE</scope>
</reference>
<keyword evidence="4" id="KW-0378">Hydrolase</keyword>
<dbReference type="AlphaFoldDB" id="A0A1B6IN86"/>
<evidence type="ECO:0000313" key="10">
    <source>
        <dbReference type="EMBL" id="JAT02351.1"/>
    </source>
</evidence>
<dbReference type="InterPro" id="IPR023214">
    <property type="entry name" value="HAD_sf"/>
</dbReference>
<feature type="binding site" evidence="8">
    <location>
        <position position="13"/>
    </location>
    <ligand>
        <name>Mg(2+)</name>
        <dbReference type="ChEBI" id="CHEBI:18420"/>
    </ligand>
</feature>
<sequence length="240" mass="27910">MLRRRLLVAFDFDHTMVEENSDIVARKLIHVDLIPEKVRRLYQTSGWTQYMAEVFKLLYKNKVKKEMILGAMHNLTPTPNMQELLKWLKVEGHETIIISDSNSVFIEEWLQHKNLQECVKHVFTNPASFDEKGLLSIQPYQDQNWCDLSTRNLCKGYILETYLKERQAEGESFDAVVYVGDGQNDLCPALKLKENDFVFPRAGFQLENSLKDSTFQGKLSAKVYIWTSADEIRNNLESVL</sequence>
<feature type="binding site" evidence="8">
    <location>
        <position position="181"/>
    </location>
    <ligand>
        <name>Mg(2+)</name>
        <dbReference type="ChEBI" id="CHEBI:18420"/>
    </ligand>
</feature>
<dbReference type="GO" id="GO:0046872">
    <property type="term" value="F:metal ion binding"/>
    <property type="evidence" value="ECO:0007669"/>
    <property type="project" value="UniProtKB-KW"/>
</dbReference>
<accession>A0A1B6IN86</accession>
<evidence type="ECO:0000256" key="4">
    <source>
        <dbReference type="ARBA" id="ARBA00022801"/>
    </source>
</evidence>
<gene>
    <name evidence="9" type="ORF">g.46678</name>
    <name evidence="10" type="ORF">g.46679</name>
</gene>
<dbReference type="PIRSF" id="PIRSF031051">
    <property type="entry name" value="PyrdxlP_Pase_PHOSPHO2"/>
    <property type="match status" value="1"/>
</dbReference>
<evidence type="ECO:0000256" key="8">
    <source>
        <dbReference type="PIRSR" id="PIRSR031051-3"/>
    </source>
</evidence>
<dbReference type="PANTHER" id="PTHR20889">
    <property type="entry name" value="PHOSPHATASE, ORPHAN 1, 2"/>
    <property type="match status" value="1"/>
</dbReference>
<keyword evidence="5 8" id="KW-0460">Magnesium</keyword>
<evidence type="ECO:0000256" key="3">
    <source>
        <dbReference type="ARBA" id="ARBA00022723"/>
    </source>
</evidence>
<dbReference type="SUPFAM" id="SSF56784">
    <property type="entry name" value="HAD-like"/>
    <property type="match status" value="1"/>
</dbReference>
<evidence type="ECO:0000313" key="9">
    <source>
        <dbReference type="EMBL" id="JAS88382.1"/>
    </source>
</evidence>
<feature type="binding site" evidence="7">
    <location>
        <position position="22"/>
    </location>
    <ligand>
        <name>substrate</name>
    </ligand>
</feature>
<feature type="binding site" evidence="7">
    <location>
        <position position="100"/>
    </location>
    <ligand>
        <name>substrate</name>
    </ligand>
</feature>
<evidence type="ECO:0000256" key="6">
    <source>
        <dbReference type="PIRSR" id="PIRSR031051-1"/>
    </source>
</evidence>
<feature type="active site" description="Nucleophile" evidence="6">
    <location>
        <position position="11"/>
    </location>
</feature>
<dbReference type="NCBIfam" id="TIGR01489">
    <property type="entry name" value="DKMTPPase-SF"/>
    <property type="match status" value="1"/>
</dbReference>
<comment type="cofactor">
    <cofactor evidence="1 8">
        <name>Mg(2+)</name>
        <dbReference type="ChEBI" id="CHEBI:18420"/>
    </cofactor>
</comment>
<dbReference type="InterPro" id="IPR036412">
    <property type="entry name" value="HAD-like_sf"/>
</dbReference>
<feature type="binding site" evidence="8">
    <location>
        <position position="11"/>
    </location>
    <ligand>
        <name>Mg(2+)</name>
        <dbReference type="ChEBI" id="CHEBI:18420"/>
    </ligand>
</feature>